<evidence type="ECO:0000259" key="7">
    <source>
        <dbReference type="PROSITE" id="PS50076"/>
    </source>
</evidence>
<reference evidence="8 9" key="1">
    <citation type="submission" date="2015-09" db="EMBL/GenBank/DDBJ databases">
        <authorList>
            <consortium name="Pathogen Informatics"/>
        </authorList>
    </citation>
    <scope>NUCLEOTIDE SEQUENCE [LARGE SCALE GENOMIC DNA]</scope>
    <source>
        <strain evidence="8 9">2789STDY5834914</strain>
    </source>
</reference>
<dbReference type="CDD" id="cd10747">
    <property type="entry name" value="DnaJ_C"/>
    <property type="match status" value="1"/>
</dbReference>
<dbReference type="Gene3D" id="2.60.260.20">
    <property type="entry name" value="Urease metallochaperone UreE, N-terminal domain"/>
    <property type="match status" value="2"/>
</dbReference>
<gene>
    <name evidence="8" type="primary">dnaJ_3</name>
    <name evidence="8" type="ORF">ERS852526_01962</name>
</gene>
<keyword evidence="2" id="KW-0479">Metal-binding</keyword>
<dbReference type="PRINTS" id="PR00625">
    <property type="entry name" value="JDOMAIN"/>
</dbReference>
<dbReference type="GeneID" id="96229246"/>
<dbReference type="GO" id="GO:0005737">
    <property type="term" value="C:cytoplasm"/>
    <property type="evidence" value="ECO:0007669"/>
    <property type="project" value="TreeGrafter"/>
</dbReference>
<keyword evidence="3" id="KW-0677">Repeat</keyword>
<dbReference type="OrthoDB" id="9779889at2"/>
<accession>A0A174R5W5</accession>
<evidence type="ECO:0000313" key="8">
    <source>
        <dbReference type="EMBL" id="CUP78588.1"/>
    </source>
</evidence>
<dbReference type="Proteomes" id="UP000095485">
    <property type="component" value="Unassembled WGS sequence"/>
</dbReference>
<evidence type="ECO:0000313" key="9">
    <source>
        <dbReference type="Proteomes" id="UP000095485"/>
    </source>
</evidence>
<protein>
    <submittedName>
        <fullName evidence="8">Chaperone protein DnaJ</fullName>
    </submittedName>
</protein>
<dbReference type="GO" id="GO:0051082">
    <property type="term" value="F:unfolded protein binding"/>
    <property type="evidence" value="ECO:0007669"/>
    <property type="project" value="InterPro"/>
</dbReference>
<keyword evidence="1" id="KW-0235">DNA replication</keyword>
<dbReference type="InterPro" id="IPR018253">
    <property type="entry name" value="DnaJ_domain_CS"/>
</dbReference>
<dbReference type="FunFam" id="2.60.260.20:FF:000005">
    <property type="entry name" value="Chaperone protein dnaJ 1, mitochondrial"/>
    <property type="match status" value="1"/>
</dbReference>
<organism evidence="8 9">
    <name type="scientific">Dorea longicatena</name>
    <dbReference type="NCBI Taxonomy" id="88431"/>
    <lineage>
        <taxon>Bacteria</taxon>
        <taxon>Bacillati</taxon>
        <taxon>Bacillota</taxon>
        <taxon>Clostridia</taxon>
        <taxon>Lachnospirales</taxon>
        <taxon>Lachnospiraceae</taxon>
        <taxon>Dorea</taxon>
    </lineage>
</organism>
<dbReference type="STRING" id="88431.ERS852423_02820"/>
<dbReference type="SUPFAM" id="SSF49493">
    <property type="entry name" value="HSP40/DnaJ peptide-binding domain"/>
    <property type="match status" value="2"/>
</dbReference>
<dbReference type="RefSeq" id="WP_055283550.1">
    <property type="nucleotide sequence ID" value="NZ_CZAY01000014.1"/>
</dbReference>
<dbReference type="InterPro" id="IPR008971">
    <property type="entry name" value="HSP40/DnaJ_pept-bd"/>
</dbReference>
<dbReference type="AlphaFoldDB" id="A0A174R5W5"/>
<evidence type="ECO:0000256" key="3">
    <source>
        <dbReference type="ARBA" id="ARBA00022737"/>
    </source>
</evidence>
<evidence type="ECO:0000256" key="2">
    <source>
        <dbReference type="ARBA" id="ARBA00022723"/>
    </source>
</evidence>
<feature type="domain" description="J" evidence="7">
    <location>
        <begin position="6"/>
        <end position="71"/>
    </location>
</feature>
<keyword evidence="4" id="KW-0863">Zinc-finger</keyword>
<dbReference type="GO" id="GO:0042026">
    <property type="term" value="P:protein refolding"/>
    <property type="evidence" value="ECO:0007669"/>
    <property type="project" value="TreeGrafter"/>
</dbReference>
<dbReference type="GO" id="GO:0006260">
    <property type="term" value="P:DNA replication"/>
    <property type="evidence" value="ECO:0007669"/>
    <property type="project" value="UniProtKB-KW"/>
</dbReference>
<dbReference type="GO" id="GO:0008270">
    <property type="term" value="F:zinc ion binding"/>
    <property type="evidence" value="ECO:0007669"/>
    <property type="project" value="UniProtKB-KW"/>
</dbReference>
<evidence type="ECO:0000256" key="6">
    <source>
        <dbReference type="ARBA" id="ARBA00023186"/>
    </source>
</evidence>
<evidence type="ECO:0000256" key="4">
    <source>
        <dbReference type="ARBA" id="ARBA00022771"/>
    </source>
</evidence>
<keyword evidence="6" id="KW-0143">Chaperone</keyword>
<dbReference type="SUPFAM" id="SSF46565">
    <property type="entry name" value="Chaperone J-domain"/>
    <property type="match status" value="1"/>
</dbReference>
<evidence type="ECO:0000256" key="1">
    <source>
        <dbReference type="ARBA" id="ARBA00022705"/>
    </source>
</evidence>
<dbReference type="CDD" id="cd06257">
    <property type="entry name" value="DnaJ"/>
    <property type="match status" value="1"/>
</dbReference>
<dbReference type="PROSITE" id="PS00636">
    <property type="entry name" value="DNAJ_1"/>
    <property type="match status" value="1"/>
</dbReference>
<dbReference type="EMBL" id="CZAY01000014">
    <property type="protein sequence ID" value="CUP78588.1"/>
    <property type="molecule type" value="Genomic_DNA"/>
</dbReference>
<dbReference type="InterPro" id="IPR036869">
    <property type="entry name" value="J_dom_sf"/>
</dbReference>
<proteinExistence type="predicted"/>
<keyword evidence="5" id="KW-0862">Zinc</keyword>
<dbReference type="Gene3D" id="1.10.287.110">
    <property type="entry name" value="DnaJ domain"/>
    <property type="match status" value="1"/>
</dbReference>
<evidence type="ECO:0000256" key="5">
    <source>
        <dbReference type="ARBA" id="ARBA00022833"/>
    </source>
</evidence>
<dbReference type="Pfam" id="PF00226">
    <property type="entry name" value="DnaJ"/>
    <property type="match status" value="1"/>
</dbReference>
<dbReference type="PANTHER" id="PTHR43096:SF48">
    <property type="entry name" value="CHAPERONE PROTEIN DNAJ"/>
    <property type="match status" value="1"/>
</dbReference>
<name>A0A174R5W5_9FIRM</name>
<dbReference type="InterPro" id="IPR002939">
    <property type="entry name" value="DnaJ_C"/>
</dbReference>
<dbReference type="PROSITE" id="PS50076">
    <property type="entry name" value="DNAJ_2"/>
    <property type="match status" value="1"/>
</dbReference>
<dbReference type="PANTHER" id="PTHR43096">
    <property type="entry name" value="DNAJ HOMOLOG 1, MITOCHONDRIAL-RELATED"/>
    <property type="match status" value="1"/>
</dbReference>
<dbReference type="Pfam" id="PF01556">
    <property type="entry name" value="DnaJ_C"/>
    <property type="match status" value="1"/>
</dbReference>
<sequence length="337" mass="35622">MAAKRDYYDVLGISRSADKGTIKRAYRKLAKKYHPDTNAGNAQAEEKFKEATEAYNVLSDPEKKKLYDQFGHAAFDGSAGGSGAYGYGSEPGGGTYSYNGPNGSFHEYHFEGGDMDDILKNMFGGGFSEGAGSGFHGFGGFGKGFSGGGNFRQDGSDVTAEIDVTFDEAAFGGDKVIRLSDAQGSNVAGKSLKVHIPAGISDGKSIRLRGKGMPGVSGGKAGDLLLKVRVGKRPGFERKDMDVYSKVTIPFTTAVLGGEAVVQTLTGRVVCKINPGTQSGTKIRLKGKGIVSMKDAGRYGDQYVTVQIDVPKNLSNEAKRKLKEFEAACRNGSRGAA</sequence>
<dbReference type="SMART" id="SM00271">
    <property type="entry name" value="DnaJ"/>
    <property type="match status" value="1"/>
</dbReference>
<dbReference type="InterPro" id="IPR001623">
    <property type="entry name" value="DnaJ_domain"/>
</dbReference>